<organism evidence="2 3">
    <name type="scientific">Paenibacillus terrae</name>
    <dbReference type="NCBI Taxonomy" id="159743"/>
    <lineage>
        <taxon>Bacteria</taxon>
        <taxon>Bacillati</taxon>
        <taxon>Bacillota</taxon>
        <taxon>Bacilli</taxon>
        <taxon>Bacillales</taxon>
        <taxon>Paenibacillaceae</taxon>
        <taxon>Paenibacillus</taxon>
    </lineage>
</organism>
<dbReference type="OrthoDB" id="9792554at2"/>
<keyword evidence="3" id="KW-1185">Reference proteome</keyword>
<evidence type="ECO:0000313" key="3">
    <source>
        <dbReference type="Proteomes" id="UP000032534"/>
    </source>
</evidence>
<dbReference type="PATRIC" id="fig|159743.3.peg.4710"/>
<name>A0A0D7WXH1_9BACL</name>
<proteinExistence type="predicted"/>
<dbReference type="Gene3D" id="1.20.120.520">
    <property type="entry name" value="nmb1532 protein domain like"/>
    <property type="match status" value="1"/>
</dbReference>
<dbReference type="InterPro" id="IPR012312">
    <property type="entry name" value="Hemerythrin-like"/>
</dbReference>
<evidence type="ECO:0000313" key="2">
    <source>
        <dbReference type="EMBL" id="KJD43689.1"/>
    </source>
</evidence>
<reference evidence="2 3" key="1">
    <citation type="submission" date="2014-11" db="EMBL/GenBank/DDBJ databases">
        <title>Draft Genome Sequences of Paenibacillus polymyxa NRRL B-30509 and Paenibacillus terrae NRRL B-30644, Strains from a Poultry Environment that Produce Tridecaptin A and Paenicidins.</title>
        <authorList>
            <person name="van Belkum M.J."/>
            <person name="Lohans C.T."/>
            <person name="Vederas J.C."/>
        </authorList>
    </citation>
    <scope>NUCLEOTIDE SEQUENCE [LARGE SCALE GENOMIC DNA]</scope>
    <source>
        <strain evidence="2 3">NRRL B-30644</strain>
    </source>
</reference>
<dbReference type="AlphaFoldDB" id="A0A0D7WXH1"/>
<protein>
    <submittedName>
        <fullName evidence="2">Cation-binding protein</fullName>
    </submittedName>
</protein>
<dbReference type="Proteomes" id="UP000032534">
    <property type="component" value="Unassembled WGS sequence"/>
</dbReference>
<dbReference type="EMBL" id="JTHP01000051">
    <property type="protein sequence ID" value="KJD43689.1"/>
    <property type="molecule type" value="Genomic_DNA"/>
</dbReference>
<feature type="domain" description="Hemerythrin-like" evidence="1">
    <location>
        <begin position="20"/>
        <end position="159"/>
    </location>
</feature>
<sequence length="181" mass="21529">MEEIRVLENEKLRFSKPAMRILENEHRYLTYLMDEWHAIVLWFEQHRILDMEEGHKQLEKLRMQIIDFRVPLKKHTEKEEEHFFSLLGTYIGFEQGPLVGIQEEHREIEGYIGHFLYQTEGDLSLLTLDEIQEAAKNAGEAFEVLTVHFIKEETVLFPMAEQQINRNDLTKLCDKLNTLIS</sequence>
<dbReference type="Pfam" id="PF01814">
    <property type="entry name" value="Hemerythrin"/>
    <property type="match status" value="1"/>
</dbReference>
<comment type="caution">
    <text evidence="2">The sequence shown here is derived from an EMBL/GenBank/DDBJ whole genome shotgun (WGS) entry which is preliminary data.</text>
</comment>
<accession>A0A0D7WXH1</accession>
<gene>
    <name evidence="2" type="ORF">QD47_21205</name>
</gene>
<evidence type="ECO:0000259" key="1">
    <source>
        <dbReference type="Pfam" id="PF01814"/>
    </source>
</evidence>